<dbReference type="Proteomes" id="UP001159363">
    <property type="component" value="Chromosome 4"/>
</dbReference>
<sequence>MQRYSLYNRYALLGLSLACHSKRSIDLPPVIISRLSAFVFRLSRGRGHGKRVHLIYTIQRHDGNTARLARMSDETLGVRVSVARLIQSVRCADTGNRHCSGPATEQGSGKWDSRTRAPIFSALGSSGTWSTSRTYSLIVHTALHTRISGHVIMSSLARPQEVGNDVTSGKGGGGEKNEGPATRGVSLSSGAMLRLRVFEPDRAPRQTRRRPLLLPVVANRPLVTCDTSIARDTILIKCCSCGINDVAMRSRSMRVIEVNMERRWTEGAGETGDPLENPPTNDIVRHDDPACEQRLMCKACPLPPSPQHIRPDYSFDFTPVWAGISLGFGRHKENLACWHFSATPQKRYKYRIEMARFLVGWSATWQKKKKKKLTGSTLANVIPTGYWSATPFCWRFDWSSHCTQLYLKLTDSTMCNMLCLCISSPAWITILKAPVYLELEVRCRVYTHHDENTARQFRTLRLAATGELDARGNVAFNAPSPLGFKRGKKALEHVLQFENELRTGGKQRAPQSFQFADTSRKGLNVIFCACVQHQLTICSHLFLIMRIL</sequence>
<dbReference type="EMBL" id="JARBHB010000005">
    <property type="protein sequence ID" value="KAJ8882619.1"/>
    <property type="molecule type" value="Genomic_DNA"/>
</dbReference>
<accession>A0ABQ9HEC8</accession>
<evidence type="ECO:0000256" key="1">
    <source>
        <dbReference type="SAM" id="MobiDB-lite"/>
    </source>
</evidence>
<organism evidence="2 3">
    <name type="scientific">Dryococelus australis</name>
    <dbReference type="NCBI Taxonomy" id="614101"/>
    <lineage>
        <taxon>Eukaryota</taxon>
        <taxon>Metazoa</taxon>
        <taxon>Ecdysozoa</taxon>
        <taxon>Arthropoda</taxon>
        <taxon>Hexapoda</taxon>
        <taxon>Insecta</taxon>
        <taxon>Pterygota</taxon>
        <taxon>Neoptera</taxon>
        <taxon>Polyneoptera</taxon>
        <taxon>Phasmatodea</taxon>
        <taxon>Verophasmatodea</taxon>
        <taxon>Anareolatae</taxon>
        <taxon>Phasmatidae</taxon>
        <taxon>Eurycanthinae</taxon>
        <taxon>Dryococelus</taxon>
    </lineage>
</organism>
<keyword evidence="3" id="KW-1185">Reference proteome</keyword>
<evidence type="ECO:0000313" key="3">
    <source>
        <dbReference type="Proteomes" id="UP001159363"/>
    </source>
</evidence>
<reference evidence="2 3" key="1">
    <citation type="submission" date="2023-02" db="EMBL/GenBank/DDBJ databases">
        <title>LHISI_Scaffold_Assembly.</title>
        <authorList>
            <person name="Stuart O.P."/>
            <person name="Cleave R."/>
            <person name="Magrath M.J.L."/>
            <person name="Mikheyev A.S."/>
        </authorList>
    </citation>
    <scope>NUCLEOTIDE SEQUENCE [LARGE SCALE GENOMIC DNA]</scope>
    <source>
        <strain evidence="2">Daus_M_001</strain>
        <tissue evidence="2">Leg muscle</tissue>
    </source>
</reference>
<name>A0ABQ9HEC8_9NEOP</name>
<comment type="caution">
    <text evidence="2">The sequence shown here is derived from an EMBL/GenBank/DDBJ whole genome shotgun (WGS) entry which is preliminary data.</text>
</comment>
<proteinExistence type="predicted"/>
<feature type="region of interest" description="Disordered" evidence="1">
    <location>
        <begin position="160"/>
        <end position="185"/>
    </location>
</feature>
<gene>
    <name evidence="2" type="ORF">PR048_014431</name>
</gene>
<evidence type="ECO:0000313" key="2">
    <source>
        <dbReference type="EMBL" id="KAJ8882619.1"/>
    </source>
</evidence>
<protein>
    <submittedName>
        <fullName evidence="2">Uncharacterized protein</fullName>
    </submittedName>
</protein>